<dbReference type="RefSeq" id="WP_094923891.1">
    <property type="nucleotide sequence ID" value="NZ_NPIA01000003.1"/>
</dbReference>
<evidence type="ECO:0000256" key="3">
    <source>
        <dbReference type="SAM" id="SignalP"/>
    </source>
</evidence>
<dbReference type="EMBL" id="NPIA01000003">
    <property type="protein sequence ID" value="OZM57315.1"/>
    <property type="molecule type" value="Genomic_DNA"/>
</dbReference>
<evidence type="ECO:0000313" key="5">
    <source>
        <dbReference type="EMBL" id="OZM57315.1"/>
    </source>
</evidence>
<accession>A0A263BUF0</accession>
<dbReference type="PROSITE" id="PS51257">
    <property type="entry name" value="PROKAR_LIPOPROTEIN"/>
    <property type="match status" value="1"/>
</dbReference>
<keyword evidence="6" id="KW-1185">Reference proteome</keyword>
<feature type="region of interest" description="Disordered" evidence="2">
    <location>
        <begin position="26"/>
        <end position="68"/>
    </location>
</feature>
<evidence type="ECO:0000256" key="1">
    <source>
        <dbReference type="SAM" id="Coils"/>
    </source>
</evidence>
<comment type="caution">
    <text evidence="5">The sequence shown here is derived from an EMBL/GenBank/DDBJ whole genome shotgun (WGS) entry which is preliminary data.</text>
</comment>
<feature type="signal peptide" evidence="3">
    <location>
        <begin position="1"/>
        <end position="19"/>
    </location>
</feature>
<sequence>MKMRPFLFMLAIVLFFILAACSNSDESYSDDGMESPASDMPNRYDGEAEEGDYSYDSGDTPEEGKYNYDEDRMQPERKVVNEGYMTIETKELSKTKNNIELLVSQLGGYVIQSSIYDYGEENRTSQLIVRVPSKDFQHFLVKVEEFSGKVIERTVRGHDVTEEYTDLESRLKAKEIVEKRLLTFLDGANKTEDLLRISNDLARVQQEIEQIKGRINYLKNHVDYATVTIHINEKKVIVPEITKDDLNILERSQKAFINSVNAIINFASIVVVGLIGFAPYLLLFVLPFSYILVKVLKRLKQNKKNNNDV</sequence>
<gene>
    <name evidence="5" type="ORF">CIB95_07570</name>
</gene>
<keyword evidence="3" id="KW-0732">Signal</keyword>
<dbReference type="Proteomes" id="UP000217083">
    <property type="component" value="Unassembled WGS sequence"/>
</dbReference>
<organism evidence="5 6">
    <name type="scientific">Lottiidibacillus patelloidae</name>
    <dbReference type="NCBI Taxonomy" id="2670334"/>
    <lineage>
        <taxon>Bacteria</taxon>
        <taxon>Bacillati</taxon>
        <taxon>Bacillota</taxon>
        <taxon>Bacilli</taxon>
        <taxon>Bacillales</taxon>
        <taxon>Bacillaceae</taxon>
        <taxon>Lottiidibacillus</taxon>
    </lineage>
</organism>
<reference evidence="5 6" key="2">
    <citation type="submission" date="2017-09" db="EMBL/GenBank/DDBJ databases">
        <title>Bacillus patelloidae sp. nov., isolated from the intestinal tract of a marine limpet.</title>
        <authorList>
            <person name="Liu R."/>
            <person name="Dong C."/>
            <person name="Shao Z."/>
        </authorList>
    </citation>
    <scope>NUCLEOTIDE SEQUENCE [LARGE SCALE GENOMIC DNA]</scope>
    <source>
        <strain evidence="5 6">SA5d-4</strain>
    </source>
</reference>
<dbReference type="Pfam" id="PF14257">
    <property type="entry name" value="DUF4349"/>
    <property type="match status" value="1"/>
</dbReference>
<evidence type="ECO:0000313" key="6">
    <source>
        <dbReference type="Proteomes" id="UP000217083"/>
    </source>
</evidence>
<feature type="domain" description="DUF4349" evidence="4">
    <location>
        <begin position="77"/>
        <end position="287"/>
    </location>
</feature>
<evidence type="ECO:0000259" key="4">
    <source>
        <dbReference type="Pfam" id="PF14257"/>
    </source>
</evidence>
<name>A0A263BUF0_9BACI</name>
<reference evidence="6" key="1">
    <citation type="submission" date="2017-08" db="EMBL/GenBank/DDBJ databases">
        <authorList>
            <person name="Huang Z."/>
        </authorList>
    </citation>
    <scope>NUCLEOTIDE SEQUENCE [LARGE SCALE GENOMIC DNA]</scope>
    <source>
        <strain evidence="6">SA5d-4</strain>
    </source>
</reference>
<protein>
    <recommendedName>
        <fullName evidence="4">DUF4349 domain-containing protein</fullName>
    </recommendedName>
</protein>
<keyword evidence="1" id="KW-0175">Coiled coil</keyword>
<evidence type="ECO:0000256" key="2">
    <source>
        <dbReference type="SAM" id="MobiDB-lite"/>
    </source>
</evidence>
<dbReference type="InterPro" id="IPR025645">
    <property type="entry name" value="DUF4349"/>
</dbReference>
<dbReference type="AlphaFoldDB" id="A0A263BUF0"/>
<feature type="chain" id="PRO_5039618711" description="DUF4349 domain-containing protein" evidence="3">
    <location>
        <begin position="20"/>
        <end position="309"/>
    </location>
</feature>
<proteinExistence type="predicted"/>
<feature type="coiled-coil region" evidence="1">
    <location>
        <begin position="194"/>
        <end position="221"/>
    </location>
</feature>